<sequence length="2590" mass="292654" precursor="true">MSASSHNFLKCISIVSILCLTVFSSFAEDIDTTRHVCDHYDGTDAAFVWTSGKETSSNITLTIPQCGSGDGETGHAFISTFESTNLIDCNGNTNNYSCDDDHCTGPCGCEGQYGIYAVLKVTGDEDAFNSYFPNGITFTSDFWIDVPNGAGYWLTETVEEIGSEYEIVFENMNPSVLSLSVTPNVGDYHERAKFQISVAFYERRSGANPGDEPCYSFLSKTYGSITIEPNSKKETNFQIMPVNPQAGQAAYIEKVTRNYDIDPEWEGDYRWSTQTPNECSRQYGDLADNPMVSQTHGNIDSYYIVKVPTWTKEVSGSSLPSYMAREGWSFNFDQGYISRSFGDSKKIYFNLSGAGNVKKLDSIEYCFNGESRGNGVTGWYSYYDANDCIDAIAAADVITDPNNFDPNNPPLQDKYLDFNWTEEVDGATSADVSFVKDAETLREWHVGYDADGRMTESVDGCACSGTTGGFEKYEYYEGITEPALGGLVKKQFNASGDIIEWNDYEVRGLNSPPIVKDIFVYNSSFETPDVAPGTEDVGIPYGWHEADVPDNLSVYDPDPNYGLPDGEQYLIITNAAVEQKIWEAVLPDTYYTLSASIKALGSTSTATLKLVCFDGATENIIIEKTIINGELSQSNWIEFNGEGHSFESQELVGQQLKLIISGSNIEVDKISIGSTTYLMKKTAPLLTYRRAVNPSDGSDYKMAEWDYDSNDFTAVEKQYVDNTNARITKYVYTDSSFSELASKTEYELLNDDPDNPSGRTLTTTYSRQILADGTTARMAEAPSGRVDIEIIDDGFVVESFSTRSTDPNYWDNNVDRKLYSYDNDGQLEWEETVRGARTDYDYDGYKIKTITGPDVNSVPVLDDAEDFQETEYFYDDSDRIEKKQEKDTNGDFVYTRYEYDAVGNKRKVTRDYEGENPSSTYYHYDELGQVRLEISDEGVIHGKRYNTAGQLECEFVPADYADPNSASPDLVSQTKYTYTADGQIETVSKAKDKNIFTFGNPSGWVVTKYEYDFLGRKKKTIEDFGGDNLTTIYHYNNQGELCKTEYPTGRWVETRRDGMGRVYEVVEGYGQTDVLKTSYYYDNEGNLEEKVEQDGTAEFYTYDDFDRLEYKYQDSLSGPYTFYTYDEGGAVESTVHCKADGTVLLETFSKHDLLGRLHVRRILAAPGYLNDDEDMITEFYYDVAGNQTRTIRKGEAAADPNVVTDIITETLYDSLSRPYCQIDGEGNRDYISYDGDGRIKKAVDPNVVNAYDPYGRLESVTDDDGHYTVYAYDSLDRPFNQTVYDCRSTPNDLSDDFEVKQVHNTYDDLDRLTRKVVMKDPASTADPNLAVDMVADYVYDPNDGLLDEVHTYANGSTTPQVTSFYYDEFGRKWRTVDAEGNEEKIYFDPVNNKQVVKRERIETDAENSANTYAITTFYDYDDYGNLWKKTLDEDGDGIDESTDFTTEYLYDGLSRLEYVIAPDQIKTKYEYDQFGNREKVIEDPDEAGYVGENRVTLYGYDRLGRKETVTAYDPNSQTTTYDYNKNDQIKRITYPDQKYKEFEYYDSGEVWKKRLADGSEIYYGYDGRNNVVWESDDPAAIPIGDPNGVTTFIAEFDYDGGGNLVYASKQVTDGYVSESVFEYNGFGLPDAEKTWLYDWDMVATTYDYDQSGNQTVRTHAGDSLTYSYDSLGRIESISRDDSQIVSYKYAGSAVKSLEYPQAEILESRSYDKLGRTERITSSETFTGGGDILDYIYTYDSVSNRKSVQYNHLPTTVWDKYYYDNLRRLEEVEYGAASGFAKAEDFGNDFYFAVVMAGRWLETDFDIEKELQRELARVNAQRTKQWAFDAIVHQLPDDMPVLTLAEFGEEDVDIDPSTTTQIIEGDNGNTQAEIVTDSDGRILIFTIVPETGNKLTVYPTYNKDGSIDSNTFVFFDDKGDIVDTKTIDSEPTTSTDSTLSLQSTSLESDDSMTMSTMSMPAPPESKLDEYDYSPLGNRIKVIKRSNSFATETLEYERNDYNQYESYTSSFFGDSADFNQTYDDRGNLEYDGELTYSYDHHNRMTEVQESTSVLISFDYDALGRRILKTDEVEGPTTLYYYDTMGRVLAQYTDIVGTSDYELDRTFVYGNGINDVLAMFLPEDELDDNANDDFLSFVDTWLADPNSADWNASWDSNADNIIDFADFCYYASDFDTPSIVETDYYYLKDALGSVVGLIGGKFGRTEEREFYNYDIYGQPSETSTAGNPYMFAGMRYDAELGTYHTLHRTYSPQQGRWFQPDPIGYADGMNLYEYVTGNPTTFIDPWGLLKDWESANWDELVSHPYAYSSKDLSDNYMIQTASDLKSFSEGRVLLREYLNGAGGLPGYLIGTKGPLRQDIINGFKYGEIEDDELHLSFDYPVTAGDVKQLVKQSENYYNSKRRCKELQDDGVKALLFATEQLAWGGAGSLLNALKLAGAGAKAIKPLGMFTDDAARHVGSYTDDLLRSTSRTNTELIQEIGTRAERWGFRKGLGKGPVAGTRKHKYADDFLRRYQEMFGDRGLRSEVRYLDGARWRPNQPLKGSIRVDVVENMFDPTGIWDYKFGGAKLTPGRIQRIRGGTGVGPEVPVIEVRP</sequence>
<gene>
    <name evidence="3" type="primary">wapA_8</name>
    <name evidence="3" type="ORF">STSP2_01408</name>
</gene>
<dbReference type="InterPro" id="IPR050708">
    <property type="entry name" value="T6SS_VgrG/RHS"/>
</dbReference>
<dbReference type="OrthoDB" id="291501at2"/>
<feature type="chain" id="PRO_5012798474" evidence="2">
    <location>
        <begin position="28"/>
        <end position="2590"/>
    </location>
</feature>
<feature type="compositionally biased region" description="Low complexity" evidence="1">
    <location>
        <begin position="1928"/>
        <end position="1958"/>
    </location>
</feature>
<dbReference type="InterPro" id="IPR018247">
    <property type="entry name" value="EF_Hand_1_Ca_BS"/>
</dbReference>
<accession>A0A1U9NK00</accession>
<name>A0A1U9NK00_9BACT</name>
<dbReference type="Proteomes" id="UP000189674">
    <property type="component" value="Chromosome"/>
</dbReference>
<dbReference type="Gene3D" id="2.180.10.10">
    <property type="entry name" value="RHS repeat-associated core"/>
    <property type="match status" value="4"/>
</dbReference>
<protein>
    <submittedName>
        <fullName evidence="3">Cell wall-associated polypeptide CWBP200</fullName>
    </submittedName>
</protein>
<dbReference type="RefSeq" id="WP_146661084.1">
    <property type="nucleotide sequence ID" value="NZ_CP019791.1"/>
</dbReference>
<proteinExistence type="predicted"/>
<evidence type="ECO:0000313" key="4">
    <source>
        <dbReference type="Proteomes" id="UP000189674"/>
    </source>
</evidence>
<evidence type="ECO:0000256" key="1">
    <source>
        <dbReference type="SAM" id="MobiDB-lite"/>
    </source>
</evidence>
<evidence type="ECO:0000313" key="3">
    <source>
        <dbReference type="EMBL" id="AQT68252.1"/>
    </source>
</evidence>
<dbReference type="InterPro" id="IPR022385">
    <property type="entry name" value="Rhs_assc_core"/>
</dbReference>
<dbReference type="PRINTS" id="PR00394">
    <property type="entry name" value="RHSPROTEIN"/>
</dbReference>
<dbReference type="KEGG" id="alus:STSP2_01408"/>
<feature type="region of interest" description="Disordered" evidence="1">
    <location>
        <begin position="1924"/>
        <end position="1965"/>
    </location>
</feature>
<dbReference type="PANTHER" id="PTHR32305:SF15">
    <property type="entry name" value="PROTEIN RHSA-RELATED"/>
    <property type="match status" value="1"/>
</dbReference>
<keyword evidence="4" id="KW-1185">Reference proteome</keyword>
<dbReference type="PANTHER" id="PTHR32305">
    <property type="match status" value="1"/>
</dbReference>
<feature type="signal peptide" evidence="2">
    <location>
        <begin position="1"/>
        <end position="27"/>
    </location>
</feature>
<reference evidence="4" key="1">
    <citation type="submission" date="2017-02" db="EMBL/GenBank/DDBJ databases">
        <title>Comparative genomics and description of representatives of a novel lineage of planctomycetes thriving in anoxic sediments.</title>
        <authorList>
            <person name="Spring S."/>
            <person name="Bunk B."/>
            <person name="Sproer C."/>
        </authorList>
    </citation>
    <scope>NUCLEOTIDE SEQUENCE [LARGE SCALE GENOMIC DNA]</scope>
    <source>
        <strain evidence="4">ST-NAGAB-D1</strain>
    </source>
</reference>
<dbReference type="Pfam" id="PF22825">
    <property type="entry name" value="HpiC1-like"/>
    <property type="match status" value="1"/>
</dbReference>
<keyword evidence="2" id="KW-0732">Signal</keyword>
<dbReference type="STRING" id="1936003.STSP2_01408"/>
<dbReference type="InterPro" id="IPR054720">
    <property type="entry name" value="HpiC1"/>
</dbReference>
<dbReference type="EMBL" id="CP019791">
    <property type="protein sequence ID" value="AQT68252.1"/>
    <property type="molecule type" value="Genomic_DNA"/>
</dbReference>
<dbReference type="NCBIfam" id="TIGR03696">
    <property type="entry name" value="Rhs_assc_core"/>
    <property type="match status" value="1"/>
</dbReference>
<organism evidence="3 4">
    <name type="scientific">Anaerohalosphaera lusitana</name>
    <dbReference type="NCBI Taxonomy" id="1936003"/>
    <lineage>
        <taxon>Bacteria</taxon>
        <taxon>Pseudomonadati</taxon>
        <taxon>Planctomycetota</taxon>
        <taxon>Phycisphaerae</taxon>
        <taxon>Sedimentisphaerales</taxon>
        <taxon>Anaerohalosphaeraceae</taxon>
        <taxon>Anaerohalosphaera</taxon>
    </lineage>
</organism>
<evidence type="ECO:0000256" key="2">
    <source>
        <dbReference type="SAM" id="SignalP"/>
    </source>
</evidence>
<dbReference type="PROSITE" id="PS00018">
    <property type="entry name" value="EF_HAND_1"/>
    <property type="match status" value="1"/>
</dbReference>